<accession>A0A9P7RSW3</accession>
<organism evidence="1 2">
    <name type="scientific">Marasmius oreades</name>
    <name type="common">fairy-ring Marasmius</name>
    <dbReference type="NCBI Taxonomy" id="181124"/>
    <lineage>
        <taxon>Eukaryota</taxon>
        <taxon>Fungi</taxon>
        <taxon>Dikarya</taxon>
        <taxon>Basidiomycota</taxon>
        <taxon>Agaricomycotina</taxon>
        <taxon>Agaricomycetes</taxon>
        <taxon>Agaricomycetidae</taxon>
        <taxon>Agaricales</taxon>
        <taxon>Marasmiineae</taxon>
        <taxon>Marasmiaceae</taxon>
        <taxon>Marasmius</taxon>
    </lineage>
</organism>
<gene>
    <name evidence="1" type="ORF">E1B28_010837</name>
</gene>
<evidence type="ECO:0000313" key="1">
    <source>
        <dbReference type="EMBL" id="KAG7089129.1"/>
    </source>
</evidence>
<sequence>MTQTIAFNEVNEADEPPPYDPRKADIWAIGNVVCYLLEKEGAKPHYETELQEFGEWLTNDNPKERPTLDRAIERLDKIVAAPLATQIVENASASYTDRLPISPRSF</sequence>
<dbReference type="InterPro" id="IPR011009">
    <property type="entry name" value="Kinase-like_dom_sf"/>
</dbReference>
<proteinExistence type="predicted"/>
<dbReference type="GeneID" id="66079912"/>
<protein>
    <recommendedName>
        <fullName evidence="3">Protein kinase domain-containing protein</fullName>
    </recommendedName>
</protein>
<evidence type="ECO:0008006" key="3">
    <source>
        <dbReference type="Google" id="ProtNLM"/>
    </source>
</evidence>
<dbReference type="OrthoDB" id="5987198at2759"/>
<dbReference type="Gene3D" id="1.10.510.10">
    <property type="entry name" value="Transferase(Phosphotransferase) domain 1"/>
    <property type="match status" value="1"/>
</dbReference>
<comment type="caution">
    <text evidence="1">The sequence shown here is derived from an EMBL/GenBank/DDBJ whole genome shotgun (WGS) entry which is preliminary data.</text>
</comment>
<dbReference type="RefSeq" id="XP_043005599.1">
    <property type="nucleotide sequence ID" value="XM_043155817.1"/>
</dbReference>
<dbReference type="Proteomes" id="UP001049176">
    <property type="component" value="Chromosome 7"/>
</dbReference>
<dbReference type="KEGG" id="more:E1B28_010837"/>
<dbReference type="EMBL" id="CM032187">
    <property type="protein sequence ID" value="KAG7089129.1"/>
    <property type="molecule type" value="Genomic_DNA"/>
</dbReference>
<dbReference type="AlphaFoldDB" id="A0A9P7RSW3"/>
<dbReference type="SUPFAM" id="SSF56112">
    <property type="entry name" value="Protein kinase-like (PK-like)"/>
    <property type="match status" value="1"/>
</dbReference>
<evidence type="ECO:0000313" key="2">
    <source>
        <dbReference type="Proteomes" id="UP001049176"/>
    </source>
</evidence>
<keyword evidence="2" id="KW-1185">Reference proteome</keyword>
<name>A0A9P7RSW3_9AGAR</name>
<reference evidence="1" key="1">
    <citation type="journal article" date="2021" name="Genome Biol. Evol.">
        <title>The assembled and annotated genome of the fairy-ring fungus Marasmius oreades.</title>
        <authorList>
            <person name="Hiltunen M."/>
            <person name="Ament-Velasquez S.L."/>
            <person name="Johannesson H."/>
        </authorList>
    </citation>
    <scope>NUCLEOTIDE SEQUENCE</scope>
    <source>
        <strain evidence="1">03SP1</strain>
    </source>
</reference>